<evidence type="ECO:0000313" key="2">
    <source>
        <dbReference type="EMBL" id="CAE0049554.1"/>
    </source>
</evidence>
<evidence type="ECO:0000313" key="5">
    <source>
        <dbReference type="EMBL" id="CAE0049558.1"/>
    </source>
</evidence>
<evidence type="ECO:0000256" key="1">
    <source>
        <dbReference type="SAM" id="MobiDB-lite"/>
    </source>
</evidence>
<evidence type="ECO:0000313" key="8">
    <source>
        <dbReference type="EMBL" id="CAE0049565.1"/>
    </source>
</evidence>
<evidence type="ECO:0000313" key="9">
    <source>
        <dbReference type="EMBL" id="CAE0049566.1"/>
    </source>
</evidence>
<accession>A0A7S3EER0</accession>
<dbReference type="EMBL" id="HBHW01022917">
    <property type="protein sequence ID" value="CAE0049559.1"/>
    <property type="molecule type" value="Transcribed_RNA"/>
</dbReference>
<feature type="compositionally biased region" description="Basic and acidic residues" evidence="1">
    <location>
        <begin position="119"/>
        <end position="132"/>
    </location>
</feature>
<dbReference type="EMBL" id="HBHW01022916">
    <property type="protein sequence ID" value="CAE0049558.1"/>
    <property type="molecule type" value="Transcribed_RNA"/>
</dbReference>
<dbReference type="EMBL" id="HBHW01022924">
    <property type="protein sequence ID" value="CAE0049565.1"/>
    <property type="molecule type" value="Transcribed_RNA"/>
</dbReference>
<evidence type="ECO:0000313" key="7">
    <source>
        <dbReference type="EMBL" id="CAE0049560.1"/>
    </source>
</evidence>
<protein>
    <submittedName>
        <fullName evidence="4">Uncharacterized protein</fullName>
    </submittedName>
</protein>
<gene>
    <name evidence="2" type="ORF">RMAR00112_LOCUS17553</name>
    <name evidence="3" type="ORF">RMAR00112_LOCUS17555</name>
    <name evidence="4" type="ORF">RMAR00112_LOCUS17556</name>
    <name evidence="5" type="ORF">RMAR00112_LOCUS17557</name>
    <name evidence="6" type="ORF">RMAR00112_LOCUS17558</name>
    <name evidence="7" type="ORF">RMAR00112_LOCUS17559</name>
    <name evidence="8" type="ORF">RMAR00112_LOCUS17564</name>
    <name evidence="9" type="ORF">RMAR00112_LOCUS17565</name>
    <name evidence="10" type="ORF">RMAR00112_LOCUS17567</name>
    <name evidence="11" type="ORF">RMAR00112_LOCUS17568</name>
    <name evidence="12" type="ORF">RMAR00112_LOCUS17569</name>
    <name evidence="13" type="ORF">RMAR00112_LOCUS17570</name>
    <name evidence="14" type="ORF">RMAR00112_LOCUS17571</name>
    <name evidence="15" type="ORF">RMAR00112_LOCUS17572</name>
</gene>
<evidence type="ECO:0000313" key="14">
    <source>
        <dbReference type="EMBL" id="CAE0049572.1"/>
    </source>
</evidence>
<feature type="compositionally biased region" description="Basic and acidic residues" evidence="1">
    <location>
        <begin position="66"/>
        <end position="93"/>
    </location>
</feature>
<evidence type="ECO:0000313" key="6">
    <source>
        <dbReference type="EMBL" id="CAE0049559.1"/>
    </source>
</evidence>
<dbReference type="EMBL" id="HBHW01022929">
    <property type="protein sequence ID" value="CAE0049568.1"/>
    <property type="molecule type" value="Transcribed_RNA"/>
</dbReference>
<sequence length="220" mass="24147">MEPELSVLRKKQIGRSEVADQLRKFLLGKDGAENDTDISRNTSKLLAALEAEENETSPTAACSDELGWRDPKLPAHEQSIRESGKIDGAKTDADLNDDREDQTEKASARGQTKPKKKGSKLEELKDSDKEGIGTETAGESKASAKLEVDGVETVAKPESKKKKTPSKKKKHKEGADSMKKKKEKGTPKKDASKETKLKKRKSSSSKDEGDTPKKTKRKSN</sequence>
<feature type="compositionally biased region" description="Basic and acidic residues" evidence="1">
    <location>
        <begin position="173"/>
        <end position="195"/>
    </location>
</feature>
<proteinExistence type="predicted"/>
<feature type="compositionally biased region" description="Basic and acidic residues" evidence="1">
    <location>
        <begin position="204"/>
        <end position="213"/>
    </location>
</feature>
<dbReference type="EMBL" id="HBHW01022918">
    <property type="protein sequence ID" value="CAE0049560.1"/>
    <property type="molecule type" value="Transcribed_RNA"/>
</dbReference>
<dbReference type="EMBL" id="HBHW01022930">
    <property type="protein sequence ID" value="CAE0049569.1"/>
    <property type="molecule type" value="Transcribed_RNA"/>
</dbReference>
<name>A0A7S3EER0_9RHOD</name>
<dbReference type="EMBL" id="HBHW01022932">
    <property type="protein sequence ID" value="CAE0049571.1"/>
    <property type="molecule type" value="Transcribed_RNA"/>
</dbReference>
<dbReference type="EMBL" id="HBHW01022925">
    <property type="protein sequence ID" value="CAE0049566.1"/>
    <property type="molecule type" value="Transcribed_RNA"/>
</dbReference>
<organism evidence="4">
    <name type="scientific">Rhodosorus marinus</name>
    <dbReference type="NCBI Taxonomy" id="101924"/>
    <lineage>
        <taxon>Eukaryota</taxon>
        <taxon>Rhodophyta</taxon>
        <taxon>Stylonematophyceae</taxon>
        <taxon>Stylonematales</taxon>
        <taxon>Stylonemataceae</taxon>
        <taxon>Rhodosorus</taxon>
    </lineage>
</organism>
<evidence type="ECO:0000313" key="13">
    <source>
        <dbReference type="EMBL" id="CAE0049571.1"/>
    </source>
</evidence>
<evidence type="ECO:0000313" key="3">
    <source>
        <dbReference type="EMBL" id="CAE0049556.1"/>
    </source>
</evidence>
<evidence type="ECO:0000313" key="12">
    <source>
        <dbReference type="EMBL" id="CAE0049570.1"/>
    </source>
</evidence>
<dbReference type="EMBL" id="HBHW01022934">
    <property type="protein sequence ID" value="CAE0049573.1"/>
    <property type="molecule type" value="Transcribed_RNA"/>
</dbReference>
<evidence type="ECO:0000313" key="10">
    <source>
        <dbReference type="EMBL" id="CAE0049568.1"/>
    </source>
</evidence>
<dbReference type="EMBL" id="HBHW01022931">
    <property type="protein sequence ID" value="CAE0049570.1"/>
    <property type="molecule type" value="Transcribed_RNA"/>
</dbReference>
<evidence type="ECO:0000313" key="4">
    <source>
        <dbReference type="EMBL" id="CAE0049557.1"/>
    </source>
</evidence>
<evidence type="ECO:0000313" key="15">
    <source>
        <dbReference type="EMBL" id="CAE0049573.1"/>
    </source>
</evidence>
<evidence type="ECO:0000313" key="11">
    <source>
        <dbReference type="EMBL" id="CAE0049569.1"/>
    </source>
</evidence>
<reference evidence="4" key="1">
    <citation type="submission" date="2021-01" db="EMBL/GenBank/DDBJ databases">
        <authorList>
            <person name="Corre E."/>
            <person name="Pelletier E."/>
            <person name="Niang G."/>
            <person name="Scheremetjew M."/>
            <person name="Finn R."/>
            <person name="Kale V."/>
            <person name="Holt S."/>
            <person name="Cochrane G."/>
            <person name="Meng A."/>
            <person name="Brown T."/>
            <person name="Cohen L."/>
        </authorList>
    </citation>
    <scope>NUCLEOTIDE SEQUENCE</scope>
    <source>
        <strain evidence="4">CCMP 769</strain>
    </source>
</reference>
<feature type="region of interest" description="Disordered" evidence="1">
    <location>
        <begin position="50"/>
        <end position="220"/>
    </location>
</feature>
<feature type="compositionally biased region" description="Basic residues" evidence="1">
    <location>
        <begin position="159"/>
        <end position="172"/>
    </location>
</feature>
<dbReference type="AlphaFoldDB" id="A0A7S3EER0"/>
<dbReference type="EMBL" id="HBHW01022933">
    <property type="protein sequence ID" value="CAE0049572.1"/>
    <property type="molecule type" value="Transcribed_RNA"/>
</dbReference>
<dbReference type="EMBL" id="HBHW01022911">
    <property type="protein sequence ID" value="CAE0049554.1"/>
    <property type="molecule type" value="Transcribed_RNA"/>
</dbReference>
<dbReference type="EMBL" id="HBHW01022914">
    <property type="protein sequence ID" value="CAE0049557.1"/>
    <property type="molecule type" value="Transcribed_RNA"/>
</dbReference>
<dbReference type="EMBL" id="HBHW01022913">
    <property type="protein sequence ID" value="CAE0049556.1"/>
    <property type="molecule type" value="Transcribed_RNA"/>
</dbReference>